<reference evidence="2 3" key="1">
    <citation type="submission" date="2016-04" db="EMBL/GenBank/DDBJ databases">
        <title>Complete genome sequence of Bacillus oceanisediminis strain 2691.</title>
        <authorList>
            <person name="Jeong H."/>
            <person name="Kim H.J."/>
            <person name="Lee D.-W."/>
        </authorList>
    </citation>
    <scope>NUCLEOTIDE SEQUENCE [LARGE SCALE GENOMIC DNA]</scope>
    <source>
        <strain evidence="2 3">2691</strain>
    </source>
</reference>
<dbReference type="AlphaFoldDB" id="A0A160MEY5"/>
<dbReference type="SMART" id="SM00382">
    <property type="entry name" value="AAA"/>
    <property type="match status" value="1"/>
</dbReference>
<dbReference type="eggNOG" id="COG2842">
    <property type="taxonomic scope" value="Bacteria"/>
</dbReference>
<dbReference type="STRING" id="1196031.A361_20515"/>
<evidence type="ECO:0000313" key="2">
    <source>
        <dbReference type="EMBL" id="AND41444.1"/>
    </source>
</evidence>
<evidence type="ECO:0000259" key="1">
    <source>
        <dbReference type="SMART" id="SM00382"/>
    </source>
</evidence>
<gene>
    <name evidence="2" type="ORF">A361_20515</name>
</gene>
<evidence type="ECO:0000313" key="3">
    <source>
        <dbReference type="Proteomes" id="UP000077856"/>
    </source>
</evidence>
<dbReference type="Gene3D" id="3.40.50.300">
    <property type="entry name" value="P-loop containing nucleotide triphosphate hydrolases"/>
    <property type="match status" value="1"/>
</dbReference>
<name>A0A160MEY5_9BACI</name>
<feature type="domain" description="AAA+ ATPase" evidence="1">
    <location>
        <begin position="50"/>
        <end position="225"/>
    </location>
</feature>
<dbReference type="EMBL" id="CP015506">
    <property type="protein sequence ID" value="AND41444.1"/>
    <property type="molecule type" value="Genomic_DNA"/>
</dbReference>
<dbReference type="SUPFAM" id="SSF52540">
    <property type="entry name" value="P-loop containing nucleoside triphosphate hydrolases"/>
    <property type="match status" value="1"/>
</dbReference>
<sequence length="305" mass="34664">MVTENRERYLTMSVKEKKKEISNLKIHHPRFKKALELIKLCHKSKEISSDPQCMLITGPSGSGKSTILESYFSRYQSTTYVNTRTKKVILAGEIPSPTTINTFLETMLDRLGDPFPTRGTIGNKNHRLVKLIEDCSVEIILLDEFQHFVHSENQRVNRAVADCFKSLVNQTKVPVVLFGLEDAKTVLDCNSQLKRRFSISFSLPPFGDEDERREKEFRTLLNQIDNKLPFPIMGGFSKPEIAKLIMAATEGNMNSIIKLVKGAALFALEEQKNHIEIADLYKAYQIHSYILKGTNPFINNKNKGA</sequence>
<dbReference type="InterPro" id="IPR008868">
    <property type="entry name" value="TniB"/>
</dbReference>
<accession>A0A160MEY5</accession>
<dbReference type="InterPro" id="IPR027417">
    <property type="entry name" value="P-loop_NTPase"/>
</dbReference>
<dbReference type="Pfam" id="PF05621">
    <property type="entry name" value="TniB"/>
    <property type="match status" value="1"/>
</dbReference>
<dbReference type="RefSeq" id="WP_019380147.1">
    <property type="nucleotide sequence ID" value="NZ_CP015506.1"/>
</dbReference>
<organism evidence="2 3">
    <name type="scientific">Cytobacillus oceanisediminis 2691</name>
    <dbReference type="NCBI Taxonomy" id="1196031"/>
    <lineage>
        <taxon>Bacteria</taxon>
        <taxon>Bacillati</taxon>
        <taxon>Bacillota</taxon>
        <taxon>Bacilli</taxon>
        <taxon>Bacillales</taxon>
        <taxon>Bacillaceae</taxon>
        <taxon>Cytobacillus</taxon>
    </lineage>
</organism>
<proteinExistence type="predicted"/>
<protein>
    <recommendedName>
        <fullName evidence="1">AAA+ ATPase domain-containing protein</fullName>
    </recommendedName>
</protein>
<dbReference type="KEGG" id="bon:A361_20515"/>
<dbReference type="InterPro" id="IPR003593">
    <property type="entry name" value="AAA+_ATPase"/>
</dbReference>
<dbReference type="Proteomes" id="UP000077856">
    <property type="component" value="Chromosome"/>
</dbReference>